<evidence type="ECO:0000256" key="2">
    <source>
        <dbReference type="SAM" id="MobiDB-lite"/>
    </source>
</evidence>
<keyword evidence="1" id="KW-0067">ATP-binding</keyword>
<feature type="domain" description="Retroviral polymerase SH3-like" evidence="5">
    <location>
        <begin position="65"/>
        <end position="111"/>
    </location>
</feature>
<comment type="catalytic activity">
    <reaction evidence="1">
        <text>ATP + H2O = ADP + phosphate + H(+)</text>
        <dbReference type="Rhea" id="RHEA:13065"/>
        <dbReference type="ChEBI" id="CHEBI:15377"/>
        <dbReference type="ChEBI" id="CHEBI:15378"/>
        <dbReference type="ChEBI" id="CHEBI:30616"/>
        <dbReference type="ChEBI" id="CHEBI:43474"/>
        <dbReference type="ChEBI" id="CHEBI:456216"/>
        <dbReference type="EC" id="5.6.2.3"/>
    </reaction>
</comment>
<accession>A0ABY6K7V7</accession>
<keyword evidence="1" id="KW-0234">DNA repair</keyword>
<dbReference type="Proteomes" id="UP001235939">
    <property type="component" value="Chromosome 03"/>
</dbReference>
<dbReference type="Pfam" id="PF21530">
    <property type="entry name" value="Pif1_2B_dom"/>
    <property type="match status" value="1"/>
</dbReference>
<dbReference type="EC" id="5.6.2.3" evidence="1"/>
<dbReference type="InterPro" id="IPR027417">
    <property type="entry name" value="P-loop_NTPase"/>
</dbReference>
<sequence length="594" mass="68010">MELSSYRDIVIDLLLSYEALGCKMSLKIHFLHSHLDLFPDNPGAVSDEHGERFHQEISSMEKSVPRHKLEPKVKKTIFVGYSQFKKAYRFYDYEKYAIYESSYVKCDETKLGIPELKPNTLKYDNIQYISFDQNKESNYEVNNQYDIFSNLIILFDMPRKRSAIGVRTPAARRMAARAARGQSSRTLENPQQSQARLQSDRLHHRVQRASETPQQSQTRQEADLLRYFRQRASTWADMLNAAFHYNPALNYEQFTFLQIGHMDKQCLHCTAFKYNGERPGMCCSAGHALEAVDITLKDCRQDQRPMGRVVLLLAGDFRQILPIIPRGTIADELHACLKASPLWSFVERLTLSTNMQAVNSGDPNSLYFHNFCFNLEVANLIILMANYYPWLCERAILAPRNCVVDAKNAQLLKEIPGQSILYTSVDSTIDAEDCVEYTTEFLNYLEPSGMPPHHLELRVGVPIILLRNIDASRLCNGTRLCVKRLWTHVVEATILTGCYQNEEVFIPRIPLIHDDKHSPLHFKRLQFPIRVSFAMSINKARGQSLKIAGIDLEQPCFSHGQLYVACSRVGSGRNLYVLAPENKTSNFVYSSVLS</sequence>
<feature type="region of interest" description="Disordered" evidence="2">
    <location>
        <begin position="178"/>
        <end position="220"/>
    </location>
</feature>
<keyword evidence="7" id="KW-1185">Reference proteome</keyword>
<dbReference type="InterPro" id="IPR010285">
    <property type="entry name" value="DNA_helicase_pif1-like_DEAD"/>
</dbReference>
<name>A0ABY6K7V7_9ARAC</name>
<feature type="compositionally biased region" description="Polar residues" evidence="2">
    <location>
        <begin position="209"/>
        <end position="219"/>
    </location>
</feature>
<dbReference type="Pfam" id="PF25597">
    <property type="entry name" value="SH3_retrovirus"/>
    <property type="match status" value="1"/>
</dbReference>
<keyword evidence="1" id="KW-0233">DNA recombination</keyword>
<protein>
    <recommendedName>
        <fullName evidence="1">ATP-dependent DNA helicase</fullName>
        <ecNumber evidence="1">5.6.2.3</ecNumber>
    </recommendedName>
</protein>
<dbReference type="InterPro" id="IPR057670">
    <property type="entry name" value="SH3_retrovirus"/>
</dbReference>
<feature type="domain" description="DNA helicase Pif1-like DEAD-box helicase" evidence="3">
    <location>
        <begin position="287"/>
        <end position="359"/>
    </location>
</feature>
<organism evidence="6 7">
    <name type="scientific">Cordylochernes scorpioides</name>
    <dbReference type="NCBI Taxonomy" id="51811"/>
    <lineage>
        <taxon>Eukaryota</taxon>
        <taxon>Metazoa</taxon>
        <taxon>Ecdysozoa</taxon>
        <taxon>Arthropoda</taxon>
        <taxon>Chelicerata</taxon>
        <taxon>Arachnida</taxon>
        <taxon>Pseudoscorpiones</taxon>
        <taxon>Cheliferoidea</taxon>
        <taxon>Chernetidae</taxon>
        <taxon>Cordylochernes</taxon>
    </lineage>
</organism>
<dbReference type="Pfam" id="PF05970">
    <property type="entry name" value="PIF1"/>
    <property type="match status" value="1"/>
</dbReference>
<dbReference type="PANTHER" id="PTHR10492:SF57">
    <property type="entry name" value="ATP-DEPENDENT DNA HELICASE"/>
    <property type="match status" value="1"/>
</dbReference>
<dbReference type="EMBL" id="CP092865">
    <property type="protein sequence ID" value="UYV64917.1"/>
    <property type="molecule type" value="Genomic_DNA"/>
</dbReference>
<dbReference type="InterPro" id="IPR049163">
    <property type="entry name" value="Pif1-like_2B_dom"/>
</dbReference>
<evidence type="ECO:0000313" key="6">
    <source>
        <dbReference type="EMBL" id="UYV64917.1"/>
    </source>
</evidence>
<evidence type="ECO:0000259" key="4">
    <source>
        <dbReference type="Pfam" id="PF21530"/>
    </source>
</evidence>
<keyword evidence="1" id="KW-0227">DNA damage</keyword>
<keyword evidence="1" id="KW-0547">Nucleotide-binding</keyword>
<proteinExistence type="inferred from homology"/>
<feature type="domain" description="DNA helicase Pif1-like 2B" evidence="4">
    <location>
        <begin position="440"/>
        <end position="485"/>
    </location>
</feature>
<evidence type="ECO:0000259" key="5">
    <source>
        <dbReference type="Pfam" id="PF25597"/>
    </source>
</evidence>
<evidence type="ECO:0000259" key="3">
    <source>
        <dbReference type="Pfam" id="PF05970"/>
    </source>
</evidence>
<evidence type="ECO:0000313" key="7">
    <source>
        <dbReference type="Proteomes" id="UP001235939"/>
    </source>
</evidence>
<evidence type="ECO:0000256" key="1">
    <source>
        <dbReference type="RuleBase" id="RU363044"/>
    </source>
</evidence>
<keyword evidence="1" id="KW-0347">Helicase</keyword>
<comment type="cofactor">
    <cofactor evidence="1">
        <name>Mg(2+)</name>
        <dbReference type="ChEBI" id="CHEBI:18420"/>
    </cofactor>
</comment>
<keyword evidence="1" id="KW-0378">Hydrolase</keyword>
<dbReference type="SUPFAM" id="SSF52540">
    <property type="entry name" value="P-loop containing nucleoside triphosphate hydrolases"/>
    <property type="match status" value="1"/>
</dbReference>
<gene>
    <name evidence="6" type="ORF">LAZ67_3002428</name>
</gene>
<comment type="similarity">
    <text evidence="1">Belongs to the helicase family.</text>
</comment>
<dbReference type="PANTHER" id="PTHR10492">
    <property type="match status" value="1"/>
</dbReference>
<reference evidence="6 7" key="1">
    <citation type="submission" date="2022-01" db="EMBL/GenBank/DDBJ databases">
        <title>A chromosomal length assembly of Cordylochernes scorpioides.</title>
        <authorList>
            <person name="Zeh D."/>
            <person name="Zeh J."/>
        </authorList>
    </citation>
    <scope>NUCLEOTIDE SEQUENCE [LARGE SCALE GENOMIC DNA]</scope>
    <source>
        <strain evidence="6">IN4F17</strain>
        <tissue evidence="6">Whole Body</tissue>
    </source>
</reference>
<feature type="compositionally biased region" description="Polar residues" evidence="2">
    <location>
        <begin position="181"/>
        <end position="197"/>
    </location>
</feature>